<keyword evidence="1" id="KW-0863">Zinc-finger</keyword>
<dbReference type="GO" id="GO:0008270">
    <property type="term" value="F:zinc ion binding"/>
    <property type="evidence" value="ECO:0007669"/>
    <property type="project" value="UniProtKB-KW"/>
</dbReference>
<dbReference type="EMBL" id="CAJNDS010000813">
    <property type="protein sequence ID" value="CAE7235621.1"/>
    <property type="molecule type" value="Genomic_DNA"/>
</dbReference>
<keyword evidence="1" id="KW-0862">Zinc</keyword>
<feature type="region of interest" description="Disordered" evidence="2">
    <location>
        <begin position="96"/>
        <end position="123"/>
    </location>
</feature>
<dbReference type="PROSITE" id="PS50103">
    <property type="entry name" value="ZF_C3H1"/>
    <property type="match status" value="1"/>
</dbReference>
<organism evidence="4 5">
    <name type="scientific">Symbiodinium natans</name>
    <dbReference type="NCBI Taxonomy" id="878477"/>
    <lineage>
        <taxon>Eukaryota</taxon>
        <taxon>Sar</taxon>
        <taxon>Alveolata</taxon>
        <taxon>Dinophyceae</taxon>
        <taxon>Suessiales</taxon>
        <taxon>Symbiodiniaceae</taxon>
        <taxon>Symbiodinium</taxon>
    </lineage>
</organism>
<keyword evidence="1" id="KW-0479">Metal-binding</keyword>
<accession>A0A812KT12</accession>
<dbReference type="AlphaFoldDB" id="A0A812KT12"/>
<evidence type="ECO:0000313" key="5">
    <source>
        <dbReference type="Proteomes" id="UP000604046"/>
    </source>
</evidence>
<name>A0A812KT12_9DINO</name>
<gene>
    <name evidence="4" type="ORF">SNAT2548_LOCUS10068</name>
</gene>
<dbReference type="InterPro" id="IPR000571">
    <property type="entry name" value="Znf_CCCH"/>
</dbReference>
<dbReference type="Proteomes" id="UP000604046">
    <property type="component" value="Unassembled WGS sequence"/>
</dbReference>
<evidence type="ECO:0000256" key="2">
    <source>
        <dbReference type="SAM" id="MobiDB-lite"/>
    </source>
</evidence>
<sequence length="279" mass="31118">MSLALVTPGHPHVVEHAVLLLHKDVQACGRNIQSMHKVVDVKHELSAPQICRQITLLTWFNVVFGAACPKGFSLTVFGCTMLHRCEQYSKYSKANTEEKDVDMGQTEQDGADRQWAPSNGATVNPGTLGHPQICCRPCVYLAMAGSCKNGGNCEYCHEQHAVRVPKLDKQQRQLIRTLNEADTLGLLLPYLTEKARTMPPSALNLVNYLERHLAALDDATGTVISHARLVKLSHVLENMSFIRILCLMPTVWSADMKNLLAQLRHEYCVRPDQKLAELN</sequence>
<evidence type="ECO:0000256" key="1">
    <source>
        <dbReference type="PROSITE-ProRule" id="PRU00723"/>
    </source>
</evidence>
<reference evidence="4" key="1">
    <citation type="submission" date="2021-02" db="EMBL/GenBank/DDBJ databases">
        <authorList>
            <person name="Dougan E. K."/>
            <person name="Rhodes N."/>
            <person name="Thang M."/>
            <person name="Chan C."/>
        </authorList>
    </citation>
    <scope>NUCLEOTIDE SEQUENCE</scope>
</reference>
<evidence type="ECO:0000259" key="3">
    <source>
        <dbReference type="PROSITE" id="PS50103"/>
    </source>
</evidence>
<comment type="caution">
    <text evidence="4">The sequence shown here is derived from an EMBL/GenBank/DDBJ whole genome shotgun (WGS) entry which is preliminary data.</text>
</comment>
<evidence type="ECO:0000313" key="4">
    <source>
        <dbReference type="EMBL" id="CAE7235621.1"/>
    </source>
</evidence>
<protein>
    <recommendedName>
        <fullName evidence="3">C3H1-type domain-containing protein</fullName>
    </recommendedName>
</protein>
<dbReference type="OrthoDB" id="416761at2759"/>
<proteinExistence type="predicted"/>
<keyword evidence="5" id="KW-1185">Reference proteome</keyword>
<feature type="zinc finger region" description="C3H1-type" evidence="1">
    <location>
        <begin position="137"/>
        <end position="160"/>
    </location>
</feature>
<feature type="domain" description="C3H1-type" evidence="3">
    <location>
        <begin position="137"/>
        <end position="160"/>
    </location>
</feature>